<protein>
    <submittedName>
        <fullName evidence="4">GNAT family N-acetyltransferase</fullName>
    </submittedName>
</protein>
<dbReference type="Proteomes" id="UP001501495">
    <property type="component" value="Unassembled WGS sequence"/>
</dbReference>
<evidence type="ECO:0000313" key="4">
    <source>
        <dbReference type="EMBL" id="GAA4119742.1"/>
    </source>
</evidence>
<evidence type="ECO:0000313" key="5">
    <source>
        <dbReference type="Proteomes" id="UP001501495"/>
    </source>
</evidence>
<proteinExistence type="predicted"/>
<keyword evidence="5" id="KW-1185">Reference proteome</keyword>
<dbReference type="InterPro" id="IPR050832">
    <property type="entry name" value="Bact_Acetyltransf"/>
</dbReference>
<keyword evidence="1" id="KW-0808">Transferase</keyword>
<dbReference type="PANTHER" id="PTHR43877:SF1">
    <property type="entry name" value="ACETYLTRANSFERASE"/>
    <property type="match status" value="1"/>
</dbReference>
<dbReference type="PROSITE" id="PS51186">
    <property type="entry name" value="GNAT"/>
    <property type="match status" value="1"/>
</dbReference>
<reference evidence="5" key="1">
    <citation type="journal article" date="2019" name="Int. J. Syst. Evol. Microbiol.">
        <title>The Global Catalogue of Microorganisms (GCM) 10K type strain sequencing project: providing services to taxonomists for standard genome sequencing and annotation.</title>
        <authorList>
            <consortium name="The Broad Institute Genomics Platform"/>
            <consortium name="The Broad Institute Genome Sequencing Center for Infectious Disease"/>
            <person name="Wu L."/>
            <person name="Ma J."/>
        </authorList>
    </citation>
    <scope>NUCLEOTIDE SEQUENCE [LARGE SCALE GENOMIC DNA]</scope>
    <source>
        <strain evidence="5">JCM 16703</strain>
    </source>
</reference>
<keyword evidence="2" id="KW-0012">Acyltransferase</keyword>
<dbReference type="SUPFAM" id="SSF55729">
    <property type="entry name" value="Acyl-CoA N-acyltransferases (Nat)"/>
    <property type="match status" value="1"/>
</dbReference>
<evidence type="ECO:0000256" key="1">
    <source>
        <dbReference type="ARBA" id="ARBA00022679"/>
    </source>
</evidence>
<dbReference type="InterPro" id="IPR016181">
    <property type="entry name" value="Acyl_CoA_acyltransferase"/>
</dbReference>
<organism evidence="4 5">
    <name type="scientific">Nocardioides fonticola</name>
    <dbReference type="NCBI Taxonomy" id="450363"/>
    <lineage>
        <taxon>Bacteria</taxon>
        <taxon>Bacillati</taxon>
        <taxon>Actinomycetota</taxon>
        <taxon>Actinomycetes</taxon>
        <taxon>Propionibacteriales</taxon>
        <taxon>Nocardioidaceae</taxon>
        <taxon>Nocardioides</taxon>
    </lineage>
</organism>
<accession>A0ABP7XJI8</accession>
<dbReference type="PANTHER" id="PTHR43877">
    <property type="entry name" value="AMINOALKYLPHOSPHONATE N-ACETYLTRANSFERASE-RELATED-RELATED"/>
    <property type="match status" value="1"/>
</dbReference>
<feature type="domain" description="N-acetyltransferase" evidence="3">
    <location>
        <begin position="8"/>
        <end position="151"/>
    </location>
</feature>
<dbReference type="Gene3D" id="3.40.630.30">
    <property type="match status" value="1"/>
</dbReference>
<comment type="caution">
    <text evidence="4">The sequence shown here is derived from an EMBL/GenBank/DDBJ whole genome shotgun (WGS) entry which is preliminary data.</text>
</comment>
<evidence type="ECO:0000259" key="3">
    <source>
        <dbReference type="PROSITE" id="PS51186"/>
    </source>
</evidence>
<dbReference type="Pfam" id="PF00583">
    <property type="entry name" value="Acetyltransf_1"/>
    <property type="match status" value="1"/>
</dbReference>
<gene>
    <name evidence="4" type="ORF">GCM10022215_22610</name>
</gene>
<dbReference type="EMBL" id="BAAAZH010000014">
    <property type="protein sequence ID" value="GAA4119742.1"/>
    <property type="molecule type" value="Genomic_DNA"/>
</dbReference>
<name>A0ABP7XJI8_9ACTN</name>
<dbReference type="RefSeq" id="WP_344733486.1">
    <property type="nucleotide sequence ID" value="NZ_BAAAZH010000014.1"/>
</dbReference>
<sequence length="151" mass="16864">MSPIETPFLIRPATGDDVDTLLALWEIAAENDARPVDTREAVERLLERDPGACLLAVLEGGNDPIGSIIAGWDGWRAHLYRLAVHPEHRRRGIARALLSAAEEALVEHGATRADAMVLSSNTLGRQLWSGLGYTEQQEWRRWVKPLELRPR</sequence>
<dbReference type="CDD" id="cd04301">
    <property type="entry name" value="NAT_SF"/>
    <property type="match status" value="1"/>
</dbReference>
<dbReference type="InterPro" id="IPR000182">
    <property type="entry name" value="GNAT_dom"/>
</dbReference>
<evidence type="ECO:0000256" key="2">
    <source>
        <dbReference type="ARBA" id="ARBA00023315"/>
    </source>
</evidence>